<name>A0AAV7MA26_PLEWA</name>
<evidence type="ECO:0000313" key="2">
    <source>
        <dbReference type="Proteomes" id="UP001066276"/>
    </source>
</evidence>
<dbReference type="Proteomes" id="UP001066276">
    <property type="component" value="Chromosome 10"/>
</dbReference>
<dbReference type="AlphaFoldDB" id="A0AAV7MA26"/>
<accession>A0AAV7MA26</accession>
<reference evidence="1" key="1">
    <citation type="journal article" date="2022" name="bioRxiv">
        <title>Sequencing and chromosome-scale assembly of the giantPleurodeles waltlgenome.</title>
        <authorList>
            <person name="Brown T."/>
            <person name="Elewa A."/>
            <person name="Iarovenko S."/>
            <person name="Subramanian E."/>
            <person name="Araus A.J."/>
            <person name="Petzold A."/>
            <person name="Susuki M."/>
            <person name="Suzuki K.-i.T."/>
            <person name="Hayashi T."/>
            <person name="Toyoda A."/>
            <person name="Oliveira C."/>
            <person name="Osipova E."/>
            <person name="Leigh N.D."/>
            <person name="Simon A."/>
            <person name="Yun M.H."/>
        </authorList>
    </citation>
    <scope>NUCLEOTIDE SEQUENCE</scope>
    <source>
        <strain evidence="1">20211129_DDA</strain>
        <tissue evidence="1">Liver</tissue>
    </source>
</reference>
<dbReference type="EMBL" id="JANPWB010000014">
    <property type="protein sequence ID" value="KAJ1098778.1"/>
    <property type="molecule type" value="Genomic_DNA"/>
</dbReference>
<gene>
    <name evidence="1" type="ORF">NDU88_003885</name>
</gene>
<keyword evidence="2" id="KW-1185">Reference proteome</keyword>
<organism evidence="1 2">
    <name type="scientific">Pleurodeles waltl</name>
    <name type="common">Iberian ribbed newt</name>
    <dbReference type="NCBI Taxonomy" id="8319"/>
    <lineage>
        <taxon>Eukaryota</taxon>
        <taxon>Metazoa</taxon>
        <taxon>Chordata</taxon>
        <taxon>Craniata</taxon>
        <taxon>Vertebrata</taxon>
        <taxon>Euteleostomi</taxon>
        <taxon>Amphibia</taxon>
        <taxon>Batrachia</taxon>
        <taxon>Caudata</taxon>
        <taxon>Salamandroidea</taxon>
        <taxon>Salamandridae</taxon>
        <taxon>Pleurodelinae</taxon>
        <taxon>Pleurodeles</taxon>
    </lineage>
</organism>
<comment type="caution">
    <text evidence="1">The sequence shown here is derived from an EMBL/GenBank/DDBJ whole genome shotgun (WGS) entry which is preliminary data.</text>
</comment>
<evidence type="ECO:0000313" key="1">
    <source>
        <dbReference type="EMBL" id="KAJ1098778.1"/>
    </source>
</evidence>
<protein>
    <submittedName>
        <fullName evidence="1">Uncharacterized protein</fullName>
    </submittedName>
</protein>
<proteinExistence type="predicted"/>
<sequence length="136" mass="16376">MSPSFLWRSRRKRRRDTIENPRHRSLIGVIETPGAVKNHVAGRVKRGLGRGRHRLGVRRLGRSVPQSLPICRRRCLLQPHRLRPGLRANRLQYLRFHRLKCSLRRCRRRGRRRCRLRSRHPSIRLFRPLEPTIPHF</sequence>